<reference evidence="15 16" key="1">
    <citation type="journal article" date="2018" name="Evol. Lett.">
        <title>Horizontal gene cluster transfer increased hallucinogenic mushroom diversity.</title>
        <authorList>
            <person name="Reynolds H.T."/>
            <person name="Vijayakumar V."/>
            <person name="Gluck-Thaler E."/>
            <person name="Korotkin H.B."/>
            <person name="Matheny P.B."/>
            <person name="Slot J.C."/>
        </authorList>
    </citation>
    <scope>NUCLEOTIDE SEQUENCE [LARGE SCALE GENOMIC DNA]</scope>
    <source>
        <strain evidence="15 16">SRW20</strain>
    </source>
</reference>
<dbReference type="SUPFAM" id="SSF47323">
    <property type="entry name" value="Anticodon-binding domain of a subclass of class I aminoacyl-tRNA synthetases"/>
    <property type="match status" value="1"/>
</dbReference>
<gene>
    <name evidence="15" type="ORF">CVT26_007139</name>
</gene>
<evidence type="ECO:0000256" key="10">
    <source>
        <dbReference type="RuleBase" id="RU363035"/>
    </source>
</evidence>
<dbReference type="PANTHER" id="PTHR45794:SF1">
    <property type="entry name" value="LEUCINE--TRNA LIGASE, CYTOPLASMIC"/>
    <property type="match status" value="1"/>
</dbReference>
<evidence type="ECO:0000259" key="13">
    <source>
        <dbReference type="Pfam" id="PF08264"/>
    </source>
</evidence>
<feature type="domain" description="Leucine--tRNA ligase RagD-binding" evidence="14">
    <location>
        <begin position="974"/>
        <end position="1038"/>
    </location>
</feature>
<keyword evidence="4 10" id="KW-0547">Nucleotide-binding</keyword>
<proteinExistence type="inferred from homology"/>
<dbReference type="SUPFAM" id="SSF52374">
    <property type="entry name" value="Nucleotidylyl transferase"/>
    <property type="match status" value="1"/>
</dbReference>
<dbReference type="CDD" id="cd07959">
    <property type="entry name" value="Anticodon_Ia_Leu_AEc"/>
    <property type="match status" value="1"/>
</dbReference>
<dbReference type="InterPro" id="IPR014729">
    <property type="entry name" value="Rossmann-like_a/b/a_fold"/>
</dbReference>
<dbReference type="Gene3D" id="3.90.740.10">
    <property type="entry name" value="Valyl/Leucyl/Isoleucyl-tRNA synthetase, editing domain"/>
    <property type="match status" value="1"/>
</dbReference>
<evidence type="ECO:0000256" key="3">
    <source>
        <dbReference type="ARBA" id="ARBA00022598"/>
    </source>
</evidence>
<dbReference type="GO" id="GO:0004823">
    <property type="term" value="F:leucine-tRNA ligase activity"/>
    <property type="evidence" value="ECO:0007669"/>
    <property type="project" value="UniProtKB-EC"/>
</dbReference>
<dbReference type="EMBL" id="NHYE01005478">
    <property type="protein sequence ID" value="PPQ71983.1"/>
    <property type="molecule type" value="Genomic_DNA"/>
</dbReference>
<dbReference type="NCBIfam" id="TIGR00395">
    <property type="entry name" value="leuS_arch"/>
    <property type="match status" value="1"/>
</dbReference>
<evidence type="ECO:0000313" key="16">
    <source>
        <dbReference type="Proteomes" id="UP000284706"/>
    </source>
</evidence>
<evidence type="ECO:0000256" key="2">
    <source>
        <dbReference type="ARBA" id="ARBA00013164"/>
    </source>
</evidence>
<dbReference type="InterPro" id="IPR055416">
    <property type="entry name" value="RBD_LARS1"/>
</dbReference>
<feature type="domain" description="Aminoacyl-tRNA synthetase class Ia" evidence="12">
    <location>
        <begin position="205"/>
        <end position="777"/>
    </location>
</feature>
<dbReference type="Gene3D" id="1.10.730.10">
    <property type="entry name" value="Isoleucyl-tRNA Synthetase, Domain 1"/>
    <property type="match status" value="1"/>
</dbReference>
<dbReference type="PANTHER" id="PTHR45794">
    <property type="entry name" value="LEUCYL-TRNA SYNTHETASE"/>
    <property type="match status" value="1"/>
</dbReference>
<dbReference type="OrthoDB" id="10249672at2759"/>
<feature type="domain" description="Methionyl/Valyl/Leucyl/Isoleucyl-tRNA synthetase anticodon-binding" evidence="13">
    <location>
        <begin position="817"/>
        <end position="939"/>
    </location>
</feature>
<evidence type="ECO:0000256" key="9">
    <source>
        <dbReference type="ARBA" id="ARBA00047469"/>
    </source>
</evidence>
<keyword evidence="3 10" id="KW-0436">Ligase</keyword>
<keyword evidence="6 10" id="KW-0648">Protein biosynthesis</keyword>
<name>A0A409W0J2_9AGAR</name>
<dbReference type="Pfam" id="PF00133">
    <property type="entry name" value="tRNA-synt_1"/>
    <property type="match status" value="2"/>
</dbReference>
<dbReference type="InterPro" id="IPR004493">
    <property type="entry name" value="Leu-tRNA-synth_Ia_arc/euk"/>
</dbReference>
<organism evidence="15 16">
    <name type="scientific">Gymnopilus dilepis</name>
    <dbReference type="NCBI Taxonomy" id="231916"/>
    <lineage>
        <taxon>Eukaryota</taxon>
        <taxon>Fungi</taxon>
        <taxon>Dikarya</taxon>
        <taxon>Basidiomycota</taxon>
        <taxon>Agaricomycotina</taxon>
        <taxon>Agaricomycetes</taxon>
        <taxon>Agaricomycetidae</taxon>
        <taxon>Agaricales</taxon>
        <taxon>Agaricineae</taxon>
        <taxon>Hymenogastraceae</taxon>
        <taxon>Gymnopilus</taxon>
    </lineage>
</organism>
<keyword evidence="5 10" id="KW-0067">ATP-binding</keyword>
<feature type="domain" description="Aminoacyl-tRNA synthetase class Ia" evidence="12">
    <location>
        <begin position="53"/>
        <end position="118"/>
    </location>
</feature>
<accession>A0A409W0J2</accession>
<dbReference type="STRING" id="231916.A0A409W0J2"/>
<keyword evidence="16" id="KW-1185">Reference proteome</keyword>
<dbReference type="GO" id="GO:0002161">
    <property type="term" value="F:aminoacyl-tRNA deacylase activity"/>
    <property type="evidence" value="ECO:0007669"/>
    <property type="project" value="InterPro"/>
</dbReference>
<evidence type="ECO:0000256" key="8">
    <source>
        <dbReference type="ARBA" id="ARBA00030520"/>
    </source>
</evidence>
<evidence type="ECO:0000256" key="7">
    <source>
        <dbReference type="ARBA" id="ARBA00023146"/>
    </source>
</evidence>
<evidence type="ECO:0000256" key="6">
    <source>
        <dbReference type="ARBA" id="ARBA00022917"/>
    </source>
</evidence>
<dbReference type="InterPro" id="IPR013155">
    <property type="entry name" value="M/V/L/I-tRNA-synth_anticd-bd"/>
</dbReference>
<dbReference type="InParanoid" id="A0A409W0J2"/>
<dbReference type="InterPro" id="IPR009008">
    <property type="entry name" value="Val/Leu/Ile-tRNA-synth_edit"/>
</dbReference>
<keyword evidence="7 10" id="KW-0030">Aminoacyl-tRNA synthetase</keyword>
<feature type="coiled-coil region" evidence="11">
    <location>
        <begin position="130"/>
        <end position="157"/>
    </location>
</feature>
<dbReference type="GO" id="GO:0005524">
    <property type="term" value="F:ATP binding"/>
    <property type="evidence" value="ECO:0007669"/>
    <property type="project" value="UniProtKB-KW"/>
</dbReference>
<dbReference type="FunCoup" id="A0A409W0J2">
    <property type="interactions" value="642"/>
</dbReference>
<sequence length="1105" mass="124580">MAQTIELVQTAKRDTLKELEKKYQDRWQSEKLFEVNAPSPAELEGLSPAEIKEKYPKWFGNFPFPYMNGSLHLGHAFTISKIEFNAGYQRMLGKRVLFPHGFHVTGMPISAAADKIVREMEMFGPDFERFEEVQAELARIEAEKEKAEEEAATAATAAGLVDKTKAKKGKLVAKSTGLTYQFQIMESINIPRTEIKKFADPQHWLKYFPPIAIQDHNSFGSRIDWRRTFLTTPANPYYDSFVRWQINKLYKLGKIKFGERYTIYSPKDGQPCMDHDRQDGEGYGPQEYTAIKMEVAEWSPAAKEVIDEKAGGRKVFLVAATLRPETMYGQTNCFVGTNIKYGVFAANDSEAYLCTLRAARNMAFQGSITPRGNIQQLAEIDGSKIIGTKINAPFAINPQVYVLPMENVLATKGTGVVTSVPSDSPDDFQTLTDLRKKPEFYKIDPSWVAIDPVPVISTPTYGEMTAPAVVKQLKIQSQKDTKQLAEAKEIAYKEGFYNGTMIVGEFKGQSVQEAKGKVRDAMIKAGLAFAYAEPEGLVISRSADECVVALMDQWYLDYGEPEWRKQTEGVLARMNTYSQETRHAFEKTLDWLNKWACARTYGLGSKLPWDPQFLVESLSDSTVYMSYYTVAQLLHDSSIDGSKPGPLGITPDQMTDEIWEYIFCSGPFPSPAPIPKSAADALKHEYEYFYPFDIRSSAKDLIPNHLTFALYNHAALFPEDKWPLSMRTNGHLMLNGKKMSKSTGNSLTLREAIEKFGADATRLSLADAGDGLEDANFEEKTANANILRIHTLEGWCEEMVKDQASLRHGPRNYHDDVFEQEINDLINITQIHYEATNYKDALKFGFYDFQSIRDWYREVTADVGMHADLVLYWIRSAALLVTPIAPHFAEHVWSAILQEPKSVQLALWPTPSKPVDQTLIEAGQYMRGTIKTIRDAETSLLKAMAKAQSKKKGAPGGVEAMFDPKKPKAVRIYVATSFPEWQDTCVQIVKESYSKEGDKVDDAKVKELLVEKGLIKDKRAMPFIQAFKKRMAQYGAEIAFRRTLPFSESAVLRELLPYLKKTLNLTEASVLSVDEARQKENEPGYTKSIIDSSEPGAPAFEYYNV</sequence>
<comment type="similarity">
    <text evidence="1 10">Belongs to the class-I aminoacyl-tRNA synthetase family.</text>
</comment>
<comment type="caution">
    <text evidence="15">The sequence shown here is derived from an EMBL/GenBank/DDBJ whole genome shotgun (WGS) entry which is preliminary data.</text>
</comment>
<dbReference type="FunFam" id="3.90.740.10:FF:000001">
    <property type="entry name" value="Leucine--tRNA ligase, cytoplasmic"/>
    <property type="match status" value="1"/>
</dbReference>
<dbReference type="InterPro" id="IPR002300">
    <property type="entry name" value="aa-tRNA-synth_Ia"/>
</dbReference>
<dbReference type="Pfam" id="PF08264">
    <property type="entry name" value="Anticodon_1"/>
    <property type="match status" value="1"/>
</dbReference>
<evidence type="ECO:0000256" key="1">
    <source>
        <dbReference type="ARBA" id="ARBA00005594"/>
    </source>
</evidence>
<dbReference type="Gene3D" id="3.40.50.620">
    <property type="entry name" value="HUPs"/>
    <property type="match status" value="1"/>
</dbReference>
<evidence type="ECO:0000256" key="11">
    <source>
        <dbReference type="SAM" id="Coils"/>
    </source>
</evidence>
<keyword evidence="11" id="KW-0175">Coiled coil</keyword>
<protein>
    <recommendedName>
        <fullName evidence="2">leucine--tRNA ligase</fullName>
        <ecNumber evidence="2">6.1.1.4</ecNumber>
    </recommendedName>
    <alternativeName>
        <fullName evidence="8">Leucyl-tRNA synthetase</fullName>
    </alternativeName>
</protein>
<dbReference type="SUPFAM" id="SSF50677">
    <property type="entry name" value="ValRS/IleRS/LeuRS editing domain"/>
    <property type="match status" value="1"/>
</dbReference>
<evidence type="ECO:0000259" key="12">
    <source>
        <dbReference type="Pfam" id="PF00133"/>
    </source>
</evidence>
<dbReference type="EC" id="6.1.1.4" evidence="2"/>
<dbReference type="Proteomes" id="UP000284706">
    <property type="component" value="Unassembled WGS sequence"/>
</dbReference>
<evidence type="ECO:0000256" key="5">
    <source>
        <dbReference type="ARBA" id="ARBA00022840"/>
    </source>
</evidence>
<comment type="catalytic activity">
    <reaction evidence="9">
        <text>tRNA(Leu) + L-leucine + ATP = L-leucyl-tRNA(Leu) + AMP + diphosphate</text>
        <dbReference type="Rhea" id="RHEA:11688"/>
        <dbReference type="Rhea" id="RHEA-COMP:9613"/>
        <dbReference type="Rhea" id="RHEA-COMP:9622"/>
        <dbReference type="ChEBI" id="CHEBI:30616"/>
        <dbReference type="ChEBI" id="CHEBI:33019"/>
        <dbReference type="ChEBI" id="CHEBI:57427"/>
        <dbReference type="ChEBI" id="CHEBI:78442"/>
        <dbReference type="ChEBI" id="CHEBI:78494"/>
        <dbReference type="ChEBI" id="CHEBI:456215"/>
        <dbReference type="EC" id="6.1.1.4"/>
    </reaction>
</comment>
<dbReference type="InterPro" id="IPR001412">
    <property type="entry name" value="aa-tRNA-synth_I_CS"/>
</dbReference>
<evidence type="ECO:0000256" key="4">
    <source>
        <dbReference type="ARBA" id="ARBA00022741"/>
    </source>
</evidence>
<dbReference type="GO" id="GO:0006429">
    <property type="term" value="P:leucyl-tRNA aminoacylation"/>
    <property type="evidence" value="ECO:0007669"/>
    <property type="project" value="InterPro"/>
</dbReference>
<evidence type="ECO:0000313" key="15">
    <source>
        <dbReference type="EMBL" id="PPQ71983.1"/>
    </source>
</evidence>
<dbReference type="Pfam" id="PF24810">
    <property type="entry name" value="RBD_LARS1"/>
    <property type="match status" value="1"/>
</dbReference>
<dbReference type="PROSITE" id="PS00178">
    <property type="entry name" value="AA_TRNA_LIGASE_I"/>
    <property type="match status" value="1"/>
</dbReference>
<dbReference type="InterPro" id="IPR009080">
    <property type="entry name" value="tRNAsynth_Ia_anticodon-bd"/>
</dbReference>
<dbReference type="AlphaFoldDB" id="A0A409W0J2"/>
<evidence type="ECO:0000259" key="14">
    <source>
        <dbReference type="Pfam" id="PF24810"/>
    </source>
</evidence>